<dbReference type="AlphaFoldDB" id="A0A975BGG2"/>
<dbReference type="Proteomes" id="UP000663722">
    <property type="component" value="Chromosome"/>
</dbReference>
<dbReference type="EMBL" id="CP061800">
    <property type="protein sequence ID" value="QTA84843.1"/>
    <property type="molecule type" value="Genomic_DNA"/>
</dbReference>
<evidence type="ECO:0000313" key="3">
    <source>
        <dbReference type="EMBL" id="QTA84843.1"/>
    </source>
</evidence>
<protein>
    <recommendedName>
        <fullName evidence="5">Myosin heavy chain</fullName>
    </recommendedName>
</protein>
<reference evidence="3" key="1">
    <citation type="journal article" date="2021" name="Microb. Physiol.">
        <title>Proteogenomic Insights into the Physiology of Marine, Sulfate-Reducing, Filamentous Desulfonema limicola and Desulfonema magnum.</title>
        <authorList>
            <person name="Schnaars V."/>
            <person name="Wohlbrand L."/>
            <person name="Scheve S."/>
            <person name="Hinrichs C."/>
            <person name="Reinhardt R."/>
            <person name="Rabus R."/>
        </authorList>
    </citation>
    <scope>NUCLEOTIDE SEQUENCE</scope>
    <source>
        <strain evidence="3">4be13</strain>
    </source>
</reference>
<feature type="region of interest" description="Disordered" evidence="2">
    <location>
        <begin position="166"/>
        <end position="188"/>
    </location>
</feature>
<accession>A0A975BGG2</accession>
<evidence type="ECO:0000256" key="1">
    <source>
        <dbReference type="SAM" id="Coils"/>
    </source>
</evidence>
<keyword evidence="1" id="KW-0175">Coiled coil</keyword>
<organism evidence="3 4">
    <name type="scientific">Desulfonema magnum</name>
    <dbReference type="NCBI Taxonomy" id="45655"/>
    <lineage>
        <taxon>Bacteria</taxon>
        <taxon>Pseudomonadati</taxon>
        <taxon>Thermodesulfobacteriota</taxon>
        <taxon>Desulfobacteria</taxon>
        <taxon>Desulfobacterales</taxon>
        <taxon>Desulfococcaceae</taxon>
        <taxon>Desulfonema</taxon>
    </lineage>
</organism>
<proteinExistence type="predicted"/>
<gene>
    <name evidence="3" type="ORF">dnm_008440</name>
</gene>
<dbReference type="KEGG" id="dmm:dnm_008440"/>
<sequence length="339" mass="38904">MDTQYSDPQAILKAFKKLQADHAQQDARIATKEDISAIQEEKDIVAQAVGYTAESIFQSLSQLQTTFGESAESLIKTMKTEAEKLACIRKAIQIEDQLLKALHDIQVAAESLNILQQEHQKAIESVEESYQQEFDELENETVRQKQAWANETQVYQSLQTKQEAAIQRERQQEEEKYDYDLQRERTEASDEYEKRKRMLEYELEEENRNKEKDWTEREKYLGEHQEQSEEYKTQVEAMPTKIEEAVKKAREDAIRDTAKEEEHKAQLLEKDAEARKNTFELKIESLTKTVEVQAAQIAVLSEKLQAALEQVQQLALTAVTSAGQSITGGNIIQSEAKGA</sequence>
<evidence type="ECO:0008006" key="5">
    <source>
        <dbReference type="Google" id="ProtNLM"/>
    </source>
</evidence>
<keyword evidence="4" id="KW-1185">Reference proteome</keyword>
<evidence type="ECO:0000313" key="4">
    <source>
        <dbReference type="Proteomes" id="UP000663722"/>
    </source>
</evidence>
<evidence type="ECO:0000256" key="2">
    <source>
        <dbReference type="SAM" id="MobiDB-lite"/>
    </source>
</evidence>
<feature type="coiled-coil region" evidence="1">
    <location>
        <begin position="258"/>
        <end position="317"/>
    </location>
</feature>
<name>A0A975BGG2_9BACT</name>